<feature type="binding site" evidence="4">
    <location>
        <position position="219"/>
    </location>
    <ligand>
        <name>substrate</name>
    </ligand>
</feature>
<evidence type="ECO:0000313" key="7">
    <source>
        <dbReference type="EMBL" id="MBI2678070.1"/>
    </source>
</evidence>
<comment type="similarity">
    <text evidence="4">Belongs to the queuine tRNA-ribosyltransferase family.</text>
</comment>
<feature type="binding site" evidence="4">
    <location>
        <position position="343"/>
    </location>
    <ligand>
        <name>Zn(2+)</name>
        <dbReference type="ChEBI" id="CHEBI:29105"/>
    </ligand>
</feature>
<dbReference type="AlphaFoldDB" id="A0A932EQQ1"/>
<dbReference type="InterPro" id="IPR050076">
    <property type="entry name" value="ArchSynthase1/Queuine_TRR"/>
</dbReference>
<dbReference type="SUPFAM" id="SSF51713">
    <property type="entry name" value="tRNA-guanine transglycosylase"/>
    <property type="match status" value="1"/>
</dbReference>
<proteinExistence type="inferred from homology"/>
<feature type="compositionally biased region" description="Basic and acidic residues" evidence="5">
    <location>
        <begin position="200"/>
        <end position="209"/>
    </location>
</feature>
<feature type="binding site" evidence="4">
    <location>
        <position position="341"/>
    </location>
    <ligand>
        <name>Zn(2+)</name>
        <dbReference type="ChEBI" id="CHEBI:29105"/>
    </ligand>
</feature>
<feature type="active site" description="Proton acceptor" evidence="4">
    <location>
        <position position="92"/>
    </location>
</feature>
<dbReference type="PANTHER" id="PTHR46499">
    <property type="entry name" value="QUEUINE TRNA-RIBOSYLTRANSFERASE"/>
    <property type="match status" value="1"/>
</dbReference>
<dbReference type="HAMAP" id="MF_00168">
    <property type="entry name" value="Q_tRNA_Tgt"/>
    <property type="match status" value="1"/>
</dbReference>
<feature type="region of interest" description="Disordered" evidence="5">
    <location>
        <begin position="187"/>
        <end position="209"/>
    </location>
</feature>
<feature type="binding site" evidence="4">
    <location>
        <position position="246"/>
    </location>
    <ligand>
        <name>substrate</name>
    </ligand>
</feature>
<keyword evidence="4" id="KW-0479">Metal-binding</keyword>
<name>A0A932EQQ1_9BACT</name>
<dbReference type="Pfam" id="PF01702">
    <property type="entry name" value="TGT"/>
    <property type="match status" value="1"/>
</dbReference>
<dbReference type="EMBL" id="JACPNR010000006">
    <property type="protein sequence ID" value="MBI2678070.1"/>
    <property type="molecule type" value="Genomic_DNA"/>
</dbReference>
<dbReference type="InterPro" id="IPR002616">
    <property type="entry name" value="tRNA_ribo_trans-like"/>
</dbReference>
<accession>A0A932EQQ1</accession>
<feature type="binding site" evidence="4">
    <location>
        <position position="146"/>
    </location>
    <ligand>
        <name>substrate</name>
    </ligand>
</feature>
<dbReference type="GO" id="GO:0046872">
    <property type="term" value="F:metal ion binding"/>
    <property type="evidence" value="ECO:0007669"/>
    <property type="project" value="UniProtKB-KW"/>
</dbReference>
<comment type="caution">
    <text evidence="7">The sequence shown here is derived from an EMBL/GenBank/DDBJ whole genome shotgun (WGS) entry which is preliminary data.</text>
</comment>
<evidence type="ECO:0000256" key="2">
    <source>
        <dbReference type="ARBA" id="ARBA00022679"/>
    </source>
</evidence>
<evidence type="ECO:0000256" key="5">
    <source>
        <dbReference type="SAM" id="MobiDB-lite"/>
    </source>
</evidence>
<dbReference type="EC" id="2.4.2.29" evidence="4"/>
<dbReference type="PANTHER" id="PTHR46499:SF1">
    <property type="entry name" value="QUEUINE TRNA-RIBOSYLTRANSFERASE"/>
    <property type="match status" value="1"/>
</dbReference>
<feature type="region of interest" description="RNA binding" evidence="4">
    <location>
        <begin position="277"/>
        <end position="283"/>
    </location>
</feature>
<dbReference type="InterPro" id="IPR036511">
    <property type="entry name" value="TGT-like_sf"/>
</dbReference>
<keyword evidence="3 4" id="KW-0819">tRNA processing</keyword>
<keyword evidence="1 4" id="KW-0328">Glycosyltransferase</keyword>
<sequence>MPFAFDIEMTRAAGGRAARLLTPHGEVETPVFMPVGTAGTVKSVAQDVLEELGCRLVLANTYHLYLRPGHELIRELGGLHRFMSWERALLTDSGGYQVFSLGDMRKVTEAGVDFRSHLDGSSHFFTPERSMEIQIALGADVIMAFDECTEHPAEHKRAQESMEMTLRWALRSKQYFEEHKHEVPWRSLPASDFSRQQTPAEDRRPKTEDSHQALFGIIQGGMHADLRRESAERTVEMGFDGYAIGGLSVGEPPELTDEVVAATLPYLPKDKPRYLMGVGYPDQIAKYAAMGVDMFDCVLPTRAARHGLLFTSAADCAQNRGRLQIKNARYARDEGPVDPKCGCKVCARYSRAYLRHLYSANEGLAAVLNSIHNLAYYLDTIGSVRHSIRLGDMAGTHSG</sequence>
<evidence type="ECO:0000256" key="4">
    <source>
        <dbReference type="HAMAP-Rule" id="MF_00168"/>
    </source>
</evidence>
<keyword evidence="2 4" id="KW-0808">Transferase</keyword>
<dbReference type="Gene3D" id="3.20.20.105">
    <property type="entry name" value="Queuine tRNA-ribosyltransferase-like"/>
    <property type="match status" value="1"/>
</dbReference>
<dbReference type="GO" id="GO:0005829">
    <property type="term" value="C:cytosol"/>
    <property type="evidence" value="ECO:0007669"/>
    <property type="project" value="TreeGrafter"/>
</dbReference>
<evidence type="ECO:0000313" key="8">
    <source>
        <dbReference type="Proteomes" id="UP000779809"/>
    </source>
</evidence>
<feature type="binding site" evidence="4">
    <location>
        <position position="372"/>
    </location>
    <ligand>
        <name>Zn(2+)</name>
        <dbReference type="ChEBI" id="CHEBI:29105"/>
    </ligand>
</feature>
<evidence type="ECO:0000256" key="3">
    <source>
        <dbReference type="ARBA" id="ARBA00022694"/>
    </source>
</evidence>
<reference evidence="7" key="1">
    <citation type="submission" date="2020-07" db="EMBL/GenBank/DDBJ databases">
        <title>Huge and variable diversity of episymbiotic CPR bacteria and DPANN archaea in groundwater ecosystems.</title>
        <authorList>
            <person name="He C.Y."/>
            <person name="Keren R."/>
            <person name="Whittaker M."/>
            <person name="Farag I.F."/>
            <person name="Doudna J."/>
            <person name="Cate J.H.D."/>
            <person name="Banfield J.F."/>
        </authorList>
    </citation>
    <scope>NUCLEOTIDE SEQUENCE</scope>
    <source>
        <strain evidence="7">NC_groundwater_580_Pr5_B-0.1um_64_19</strain>
    </source>
</reference>
<comment type="cofactor">
    <cofactor evidence="4">
        <name>Zn(2+)</name>
        <dbReference type="ChEBI" id="CHEBI:29105"/>
    </cofactor>
    <text evidence="4">Binds 1 zinc ion per subunit.</text>
</comment>
<feature type="region of interest" description="RNA binding; important for wobble base 34 recognition" evidence="4">
    <location>
        <begin position="301"/>
        <end position="305"/>
    </location>
</feature>
<dbReference type="NCBIfam" id="TIGR00449">
    <property type="entry name" value="tgt_general"/>
    <property type="match status" value="2"/>
</dbReference>
<dbReference type="InterPro" id="IPR004803">
    <property type="entry name" value="TGT"/>
</dbReference>
<evidence type="ECO:0000259" key="6">
    <source>
        <dbReference type="Pfam" id="PF01702"/>
    </source>
</evidence>
<comment type="pathway">
    <text evidence="4">tRNA modification; tRNA-queuosine biosynthesis.</text>
</comment>
<comment type="function">
    <text evidence="4">Catalyzes the base-exchange of a guanine (G) residue with the queuine precursor 7-aminomethyl-7-deazaguanine (PreQ1) at position 34 (anticodon wobble position) in tRNAs with GU(N) anticodons (tRNA-Asp, -Asn, -His and -Tyr). Catalysis occurs through a double-displacement mechanism. The nucleophile active site attacks the C1' of nucleotide 34 to detach the guanine base from the RNA, forming a covalent enzyme-RNA intermediate. The proton acceptor active site deprotonates the incoming PreQ1, allowing a nucleophilic attack on the C1' of the ribose to form the product. After dissociation, two additional enzymatic reactions on the tRNA convert PreQ1 to queuine (Q), resulting in the hypermodified nucleoside queuosine (7-(((4,5-cis-dihydroxy-2-cyclopenten-1-yl)amino)methyl)-7-deazaguanosine).</text>
</comment>
<dbReference type="Proteomes" id="UP000779809">
    <property type="component" value="Unassembled WGS sequence"/>
</dbReference>
<feature type="binding site" evidence="4">
    <location>
        <position position="346"/>
    </location>
    <ligand>
        <name>Zn(2+)</name>
        <dbReference type="ChEBI" id="CHEBI:29105"/>
    </ligand>
</feature>
<dbReference type="GO" id="GO:0008616">
    <property type="term" value="P:tRNA queuosine(34) biosynthetic process"/>
    <property type="evidence" value="ECO:0007669"/>
    <property type="project" value="UniProtKB-UniRule"/>
</dbReference>
<protein>
    <recommendedName>
        <fullName evidence="4">Queuine tRNA-ribosyltransferase</fullName>
        <ecNumber evidence="4">2.4.2.29</ecNumber>
    </recommendedName>
    <alternativeName>
        <fullName evidence="4">Guanine insertion enzyme</fullName>
    </alternativeName>
    <alternativeName>
        <fullName evidence="4">tRNA-guanine transglycosylase</fullName>
    </alternativeName>
</protein>
<feature type="domain" description="tRNA-guanine(15) transglycosylase-like" evidence="6">
    <location>
        <begin position="14"/>
        <end position="393"/>
    </location>
</feature>
<evidence type="ECO:0000256" key="1">
    <source>
        <dbReference type="ARBA" id="ARBA00022676"/>
    </source>
</evidence>
<comment type="catalytic activity">
    <reaction evidence="4">
        <text>7-aminomethyl-7-carbaguanine + guanosine(34) in tRNA = 7-aminomethyl-7-carbaguanosine(34) in tRNA + guanine</text>
        <dbReference type="Rhea" id="RHEA:24104"/>
        <dbReference type="Rhea" id="RHEA-COMP:10341"/>
        <dbReference type="Rhea" id="RHEA-COMP:10342"/>
        <dbReference type="ChEBI" id="CHEBI:16235"/>
        <dbReference type="ChEBI" id="CHEBI:58703"/>
        <dbReference type="ChEBI" id="CHEBI:74269"/>
        <dbReference type="ChEBI" id="CHEBI:82833"/>
        <dbReference type="EC" id="2.4.2.29"/>
    </reaction>
</comment>
<organism evidence="7 8">
    <name type="scientific">Candidatus Korobacter versatilis</name>
    <dbReference type="NCBI Taxonomy" id="658062"/>
    <lineage>
        <taxon>Bacteria</taxon>
        <taxon>Pseudomonadati</taxon>
        <taxon>Acidobacteriota</taxon>
        <taxon>Terriglobia</taxon>
        <taxon>Terriglobales</taxon>
        <taxon>Candidatus Korobacteraceae</taxon>
        <taxon>Candidatus Korobacter</taxon>
    </lineage>
</organism>
<comment type="subunit">
    <text evidence="4">Homodimer. Within each dimer, one monomer is responsible for RNA recognition and catalysis, while the other monomer binds to the replacement base PreQ1.</text>
</comment>
<keyword evidence="4" id="KW-0671">Queuosine biosynthesis</keyword>
<keyword evidence="4" id="KW-0862">Zinc</keyword>
<feature type="active site" description="Nucleophile" evidence="4">
    <location>
        <position position="296"/>
    </location>
</feature>
<dbReference type="GO" id="GO:0008479">
    <property type="term" value="F:tRNA-guanosine(34) queuine transglycosylase activity"/>
    <property type="evidence" value="ECO:0007669"/>
    <property type="project" value="UniProtKB-UniRule"/>
</dbReference>
<gene>
    <name evidence="4 7" type="primary">tgt</name>
    <name evidence="7" type="ORF">HYX28_04765</name>
</gene>
<feature type="binding site" evidence="4">
    <location>
        <begin position="92"/>
        <end position="96"/>
    </location>
    <ligand>
        <name>substrate</name>
    </ligand>
</feature>